<dbReference type="InterPro" id="IPR039424">
    <property type="entry name" value="SBP_5"/>
</dbReference>
<organism evidence="4 5">
    <name type="scientific">Maribellus luteus</name>
    <dbReference type="NCBI Taxonomy" id="2305463"/>
    <lineage>
        <taxon>Bacteria</taxon>
        <taxon>Pseudomonadati</taxon>
        <taxon>Bacteroidota</taxon>
        <taxon>Bacteroidia</taxon>
        <taxon>Marinilabiliales</taxon>
        <taxon>Prolixibacteraceae</taxon>
        <taxon>Maribellus</taxon>
    </lineage>
</organism>
<dbReference type="GO" id="GO:0015833">
    <property type="term" value="P:peptide transport"/>
    <property type="evidence" value="ECO:0007669"/>
    <property type="project" value="TreeGrafter"/>
</dbReference>
<evidence type="ECO:0000313" key="5">
    <source>
        <dbReference type="Proteomes" id="UP000265926"/>
    </source>
</evidence>
<name>A0A399SMI4_9BACT</name>
<evidence type="ECO:0000256" key="2">
    <source>
        <dbReference type="ARBA" id="ARBA00022729"/>
    </source>
</evidence>
<comment type="caution">
    <text evidence="4">The sequence shown here is derived from an EMBL/GenBank/DDBJ whole genome shotgun (WGS) entry which is preliminary data.</text>
</comment>
<evidence type="ECO:0000256" key="1">
    <source>
        <dbReference type="ARBA" id="ARBA00005695"/>
    </source>
</evidence>
<keyword evidence="5" id="KW-1185">Reference proteome</keyword>
<evidence type="ECO:0000313" key="4">
    <source>
        <dbReference type="EMBL" id="RIJ43931.1"/>
    </source>
</evidence>
<dbReference type="Pfam" id="PF00496">
    <property type="entry name" value="SBP_bac_5"/>
    <property type="match status" value="1"/>
</dbReference>
<sequence length="186" mass="19667">VATDEVVYANVFEGLVRIGPDGGVRPGLAESWDISPDGLIYVFHLRRGVRFHDGAPFDAATAKFALDRARAPTSPNAQRPQLAAVRAVEAVDPATLRVTLSRPDGGLLDVLGWGGLVMVAPNSIAGAAARPVGTGPFRFAGWRRGDSIVLTRNPDYWGRPAPLARVTFKFISDPTAALAALKAGDV</sequence>
<dbReference type="PANTHER" id="PTHR30290">
    <property type="entry name" value="PERIPLASMIC BINDING COMPONENT OF ABC TRANSPORTER"/>
    <property type="match status" value="1"/>
</dbReference>
<evidence type="ECO:0000259" key="3">
    <source>
        <dbReference type="Pfam" id="PF00496"/>
    </source>
</evidence>
<dbReference type="EMBL" id="QWGR01000208">
    <property type="protein sequence ID" value="RIJ43931.1"/>
    <property type="molecule type" value="Genomic_DNA"/>
</dbReference>
<dbReference type="PANTHER" id="PTHR30290:SF38">
    <property type="entry name" value="D,D-DIPEPTIDE-BINDING PERIPLASMIC PROTEIN DDPA-RELATED"/>
    <property type="match status" value="1"/>
</dbReference>
<feature type="non-terminal residue" evidence="4">
    <location>
        <position position="1"/>
    </location>
</feature>
<comment type="similarity">
    <text evidence="1">Belongs to the bacterial solute-binding protein 5 family.</text>
</comment>
<dbReference type="AlphaFoldDB" id="A0A399SMI4"/>
<accession>A0A399SMI4</accession>
<dbReference type="GO" id="GO:1904680">
    <property type="term" value="F:peptide transmembrane transporter activity"/>
    <property type="evidence" value="ECO:0007669"/>
    <property type="project" value="TreeGrafter"/>
</dbReference>
<feature type="non-terminal residue" evidence="4">
    <location>
        <position position="186"/>
    </location>
</feature>
<reference evidence="4 5" key="1">
    <citation type="submission" date="2018-08" db="EMBL/GenBank/DDBJ databases">
        <title>Pallidiluteibacterium maritimus gen. nov., sp. nov., isolated from coastal sediment.</title>
        <authorList>
            <person name="Zhou L.Y."/>
        </authorList>
    </citation>
    <scope>NUCLEOTIDE SEQUENCE [LARGE SCALE GENOMIC DNA]</scope>
    <source>
        <strain evidence="4 5">XSD2</strain>
    </source>
</reference>
<gene>
    <name evidence="4" type="ORF">D1614_24670</name>
</gene>
<dbReference type="InterPro" id="IPR000914">
    <property type="entry name" value="SBP_5_dom"/>
</dbReference>
<dbReference type="Proteomes" id="UP000265926">
    <property type="component" value="Unassembled WGS sequence"/>
</dbReference>
<protein>
    <submittedName>
        <fullName evidence="4">ABC transporter substrate-binding protein</fullName>
    </submittedName>
</protein>
<dbReference type="Gene3D" id="3.40.190.10">
    <property type="entry name" value="Periplasmic binding protein-like II"/>
    <property type="match status" value="1"/>
</dbReference>
<proteinExistence type="inferred from homology"/>
<keyword evidence="2" id="KW-0732">Signal</keyword>
<dbReference type="SUPFAM" id="SSF53850">
    <property type="entry name" value="Periplasmic binding protein-like II"/>
    <property type="match status" value="1"/>
</dbReference>
<dbReference type="RefSeq" id="WP_241558168.1">
    <property type="nucleotide sequence ID" value="NZ_QWGR01000208.1"/>
</dbReference>
<feature type="domain" description="Solute-binding protein family 5" evidence="3">
    <location>
        <begin position="24"/>
        <end position="186"/>
    </location>
</feature>